<organism evidence="2 3">
    <name type="scientific">Kitasatospora paranensis</name>
    <dbReference type="NCBI Taxonomy" id="258053"/>
    <lineage>
        <taxon>Bacteria</taxon>
        <taxon>Bacillati</taxon>
        <taxon>Actinomycetota</taxon>
        <taxon>Actinomycetes</taxon>
        <taxon>Kitasatosporales</taxon>
        <taxon>Streptomycetaceae</taxon>
        <taxon>Kitasatospora</taxon>
    </lineage>
</organism>
<dbReference type="Pfam" id="PF22549">
    <property type="entry name" value="ARPP-2"/>
    <property type="match status" value="1"/>
</dbReference>
<evidence type="ECO:0000313" key="3">
    <source>
        <dbReference type="Proteomes" id="UP001596435"/>
    </source>
</evidence>
<dbReference type="Proteomes" id="UP001596435">
    <property type="component" value="Unassembled WGS sequence"/>
</dbReference>
<dbReference type="RefSeq" id="WP_345708472.1">
    <property type="nucleotide sequence ID" value="NZ_BAABKV010000001.1"/>
</dbReference>
<reference evidence="3" key="1">
    <citation type="journal article" date="2019" name="Int. J. Syst. Evol. Microbiol.">
        <title>The Global Catalogue of Microorganisms (GCM) 10K type strain sequencing project: providing services to taxonomists for standard genome sequencing and annotation.</title>
        <authorList>
            <consortium name="The Broad Institute Genomics Platform"/>
            <consortium name="The Broad Institute Genome Sequencing Center for Infectious Disease"/>
            <person name="Wu L."/>
            <person name="Ma J."/>
        </authorList>
    </citation>
    <scope>NUCLEOTIDE SEQUENCE [LARGE SCALE GENOMIC DNA]</scope>
    <source>
        <strain evidence="3">CGMCC 1.12859</strain>
    </source>
</reference>
<feature type="domain" description="ARG and Rhodanese-Phosphatase-superfamily-associated" evidence="1">
    <location>
        <begin position="4"/>
        <end position="280"/>
    </location>
</feature>
<evidence type="ECO:0000259" key="1">
    <source>
        <dbReference type="Pfam" id="PF22549"/>
    </source>
</evidence>
<proteinExistence type="predicted"/>
<gene>
    <name evidence="2" type="ORF">ACFQMG_33395</name>
</gene>
<keyword evidence="3" id="KW-1185">Reference proteome</keyword>
<dbReference type="InterPro" id="IPR054346">
    <property type="entry name" value="ARPP-2"/>
</dbReference>
<evidence type="ECO:0000313" key="2">
    <source>
        <dbReference type="EMBL" id="MFC7184457.1"/>
    </source>
</evidence>
<name>A0ABW2G8E9_9ACTN</name>
<accession>A0ABW2G8E9</accession>
<sequence length="382" mass="41876">MSGLDLTGLSTRPAQVWGGLRLVPLVRERPIADLRLHRRVYGAELGVVDTAPRAGYVSYVPHGFVADWTADGSPAAAYGTALASEAEPAVRESAAVRRHQRLARREGSNRLRFLPLHLAVEGYLALHFGGPTVLWEEWSQRAVRAGLSPRAEEAYLGAQVRGLADALRVFEIHPGQCGVLLYVADALAAAFVVPHPADYRALHPTLVHDLFGELVHHCATLMLPVPDFRAAIPGPGIRSMADLRAAVDGQERAWREFHDSTMAAGLLTAEYRTRAVYRMGPFTLGRFLPEFRPGEENHIGETITDREGRIAYLKTFRLSEAQVRRGHLLDVLAGHDWHLGRAATALGTGVAQLGLRLESAGFGSLLRQDVLDGYRARARHGR</sequence>
<protein>
    <recommendedName>
        <fullName evidence="1">ARG and Rhodanese-Phosphatase-superfamily-associated domain-containing protein</fullName>
    </recommendedName>
</protein>
<comment type="caution">
    <text evidence="2">The sequence shown here is derived from an EMBL/GenBank/DDBJ whole genome shotgun (WGS) entry which is preliminary data.</text>
</comment>
<dbReference type="EMBL" id="JBHTAJ010000103">
    <property type="protein sequence ID" value="MFC7184457.1"/>
    <property type="molecule type" value="Genomic_DNA"/>
</dbReference>